<accession>A0AAD2CW40</accession>
<dbReference type="Proteomes" id="UP001295423">
    <property type="component" value="Unassembled WGS sequence"/>
</dbReference>
<evidence type="ECO:0000313" key="2">
    <source>
        <dbReference type="EMBL" id="CAJ1943700.1"/>
    </source>
</evidence>
<dbReference type="AlphaFoldDB" id="A0AAD2CW40"/>
<dbReference type="CDD" id="cd09272">
    <property type="entry name" value="RNase_HI_RT_Ty1"/>
    <property type="match status" value="1"/>
</dbReference>
<dbReference type="InterPro" id="IPR013103">
    <property type="entry name" value="RVT_2"/>
</dbReference>
<dbReference type="PANTHER" id="PTHR11439:SF498">
    <property type="entry name" value="DNAK FAMILY PROTEIN"/>
    <property type="match status" value="1"/>
</dbReference>
<feature type="domain" description="Reverse transcriptase Ty1/copia-type" evidence="1">
    <location>
        <begin position="392"/>
        <end position="562"/>
    </location>
</feature>
<gene>
    <name evidence="2" type="ORF">CYCCA115_LOCUS8570</name>
</gene>
<dbReference type="EMBL" id="CAKOGP040001114">
    <property type="protein sequence ID" value="CAJ1943700.1"/>
    <property type="molecule type" value="Genomic_DNA"/>
</dbReference>
<comment type="caution">
    <text evidence="2">The sequence shown here is derived from an EMBL/GenBank/DDBJ whole genome shotgun (WGS) entry which is preliminary data.</text>
</comment>
<proteinExistence type="predicted"/>
<evidence type="ECO:0000313" key="3">
    <source>
        <dbReference type="Proteomes" id="UP001295423"/>
    </source>
</evidence>
<dbReference type="PANTHER" id="PTHR11439">
    <property type="entry name" value="GAG-POL-RELATED RETROTRANSPOSON"/>
    <property type="match status" value="1"/>
</dbReference>
<reference evidence="2" key="1">
    <citation type="submission" date="2023-08" db="EMBL/GenBank/DDBJ databases">
        <authorList>
            <person name="Audoor S."/>
            <person name="Bilcke G."/>
        </authorList>
    </citation>
    <scope>NUCLEOTIDE SEQUENCE</scope>
</reference>
<keyword evidence="3" id="KW-1185">Reference proteome</keyword>
<organism evidence="2 3">
    <name type="scientific">Cylindrotheca closterium</name>
    <dbReference type="NCBI Taxonomy" id="2856"/>
    <lineage>
        <taxon>Eukaryota</taxon>
        <taxon>Sar</taxon>
        <taxon>Stramenopiles</taxon>
        <taxon>Ochrophyta</taxon>
        <taxon>Bacillariophyta</taxon>
        <taxon>Bacillariophyceae</taxon>
        <taxon>Bacillariophycidae</taxon>
        <taxon>Bacillariales</taxon>
        <taxon>Bacillariaceae</taxon>
        <taxon>Cylindrotheca</taxon>
    </lineage>
</organism>
<protein>
    <recommendedName>
        <fullName evidence="1">Reverse transcriptase Ty1/copia-type domain-containing protein</fullName>
    </recommendedName>
</protein>
<sequence length="862" mass="97317">MVLGHSQQGDDCGAGWISGNISHLADFGIYDWCWTLSPTHSSQENMQLCHWLGPSFNIGGSLCFACATSCGKVLQRSSVIPLSREEQDSTDIKDLKKRFTEDLHNCLKNSDPIKIDDLQDPLGAYKADEKYIRPLRMNANTPHFERYEDDEILQHEELFEEAPSEEDARWNLTNMLVLRSGRMKMVLTNLELFMEEREEQMACWLVIEAMMMNVDDDGNSILHVKEFIDHRTDGTRVHADDGFVMVKNKKVPRRTTKGWYLCAQIHGDETEWIDLKTAKKAYPIQVAEYAVANKLVSEPAFSWWVPYTLKKRDRILKAVKRRALTRKTEKFGLELPGTGPKGVRRAYEIDANTGSNHWGNAIEKEVKTVLPALRILGPNEPVPPGYTCIDLMTVFDDKMDLTRKARICARGDQNDPPLSETYASVVTCESICIGFLLASLNGLDILSADIAGAYLNAPCAEKIYTVLGPEFGDLEGRTAVVEKALYGLKSSGFPWRCTLSKTLREEMEFEQCCGDMDVWRKPALKSNGEKYYEYIFVYTDDLMAVSENPHAILEKLGTHYMLKPDSIAGPTTFLGATISKRFVDPSDSQKCWLIGLTNYLLEALHVVKSRISHQKYNLNLKRNVSAALPSGYRPELDNTDFVDAETHTLYMQLIGILRWLVELGRMDVCAEVSMMSWYNAMPRVGHFHAVLHLFGYLETHPSCEIVMDSAYMALTDIPKSEWHEFYPWAKEVLPPDMPEALGRAVKIVMFVDASYASNLVTPQSRTGVLILLNHAPIVWYSKKQNAVETSSFGSEFAALKTGVELVEGLVYKLQMMGVPIDGHCHTLVDNNSVVMNASRQESVLKKKSNSVAYHYVRSSDLI</sequence>
<name>A0AAD2CW40_9STRA</name>
<evidence type="ECO:0000259" key="1">
    <source>
        <dbReference type="Pfam" id="PF07727"/>
    </source>
</evidence>
<dbReference type="Pfam" id="PF07727">
    <property type="entry name" value="RVT_2"/>
    <property type="match status" value="1"/>
</dbReference>